<protein>
    <submittedName>
        <fullName evidence="3">Smp_201690</fullName>
    </submittedName>
</protein>
<evidence type="ECO:0000256" key="1">
    <source>
        <dbReference type="SAM" id="Phobius"/>
    </source>
</evidence>
<evidence type="ECO:0000313" key="2">
    <source>
        <dbReference type="Proteomes" id="UP000008854"/>
    </source>
</evidence>
<feature type="transmembrane region" description="Helical" evidence="1">
    <location>
        <begin position="26"/>
        <end position="49"/>
    </location>
</feature>
<dbReference type="AlphaFoldDB" id="G4VE72"/>
<proteinExistence type="predicted"/>
<reference evidence="3" key="2">
    <citation type="submission" date="2018-12" db="UniProtKB">
        <authorList>
            <consortium name="WormBaseParasite"/>
        </authorList>
    </citation>
    <scope>IDENTIFICATION</scope>
    <source>
        <strain evidence="3">Puerto Rican</strain>
    </source>
</reference>
<keyword evidence="1" id="KW-1133">Transmembrane helix</keyword>
<dbReference type="Proteomes" id="UP000008854">
    <property type="component" value="Unassembled WGS sequence"/>
</dbReference>
<name>G4VE72_SCHMA</name>
<accession>G4VE72</accession>
<organism evidence="2 3">
    <name type="scientific">Schistosoma mansoni</name>
    <name type="common">Blood fluke</name>
    <dbReference type="NCBI Taxonomy" id="6183"/>
    <lineage>
        <taxon>Eukaryota</taxon>
        <taxon>Metazoa</taxon>
        <taxon>Spiralia</taxon>
        <taxon>Lophotrochozoa</taxon>
        <taxon>Platyhelminthes</taxon>
        <taxon>Trematoda</taxon>
        <taxon>Digenea</taxon>
        <taxon>Strigeidida</taxon>
        <taxon>Schistosomatoidea</taxon>
        <taxon>Schistosomatidae</taxon>
        <taxon>Schistosoma</taxon>
    </lineage>
</organism>
<dbReference type="InParanoid" id="G4VE72"/>
<keyword evidence="2" id="KW-1185">Reference proteome</keyword>
<dbReference type="RefSeq" id="XP_018649736.1">
    <property type="nucleotide sequence ID" value="XM_018795422.1"/>
</dbReference>
<dbReference type="HOGENOM" id="CLU_3126854_0_0_1"/>
<dbReference type="KEGG" id="smm:Smp_201690"/>
<keyword evidence="1" id="KW-0472">Membrane</keyword>
<dbReference type="CTD" id="29830504"/>
<evidence type="ECO:0000313" key="3">
    <source>
        <dbReference type="WBParaSite" id="Smp_201690.1"/>
    </source>
</evidence>
<dbReference type="WBParaSite" id="Smp_201690.1">
    <property type="protein sequence ID" value="Smp_201690.1"/>
    <property type="gene ID" value="Smp_201690"/>
</dbReference>
<sequence>MEHIDTHTHKHTKQRYLPLFSVYHRITNYIFIYLMYLSKTLICLPLFFFL</sequence>
<keyword evidence="1" id="KW-0812">Transmembrane</keyword>
<reference evidence="2" key="1">
    <citation type="journal article" date="2012" name="PLoS Negl. Trop. Dis.">
        <title>A systematically improved high quality genome and transcriptome of the human blood fluke Schistosoma mansoni.</title>
        <authorList>
            <person name="Protasio A.V."/>
            <person name="Tsai I.J."/>
            <person name="Babbage A."/>
            <person name="Nichol S."/>
            <person name="Hunt M."/>
            <person name="Aslett M.A."/>
            <person name="De Silva N."/>
            <person name="Velarde G.S."/>
            <person name="Anderson T.J."/>
            <person name="Clark R.C."/>
            <person name="Davidson C."/>
            <person name="Dillon G.P."/>
            <person name="Holroyd N.E."/>
            <person name="LoVerde P.T."/>
            <person name="Lloyd C."/>
            <person name="McQuillan J."/>
            <person name="Oliveira G."/>
            <person name="Otto T.D."/>
            <person name="Parker-Manuel S.J."/>
            <person name="Quail M.A."/>
            <person name="Wilson R.A."/>
            <person name="Zerlotini A."/>
            <person name="Dunne D.W."/>
            <person name="Berriman M."/>
        </authorList>
    </citation>
    <scope>NUCLEOTIDE SEQUENCE [LARGE SCALE GENOMIC DNA]</scope>
    <source>
        <strain evidence="2">Puerto Rican</strain>
    </source>
</reference>
<dbReference type="GeneID" id="29830504"/>